<dbReference type="EMBL" id="RWIC01000703">
    <property type="protein sequence ID" value="TKC40814.1"/>
    <property type="molecule type" value="Genomic_DNA"/>
</dbReference>
<feature type="region of interest" description="Disordered" evidence="1">
    <location>
        <begin position="1"/>
        <end position="34"/>
    </location>
</feature>
<gene>
    <name evidence="2" type="ORF">EI555_007839</name>
</gene>
<name>A0A4U1EVR2_MONMO</name>
<dbReference type="Proteomes" id="UP000308365">
    <property type="component" value="Unassembled WGS sequence"/>
</dbReference>
<evidence type="ECO:0000256" key="1">
    <source>
        <dbReference type="SAM" id="MobiDB-lite"/>
    </source>
</evidence>
<proteinExistence type="predicted"/>
<evidence type="ECO:0000313" key="3">
    <source>
        <dbReference type="Proteomes" id="UP000308365"/>
    </source>
</evidence>
<sequence length="177" mass="18378">MGPGGHPEAHTNNMHSCRGHTSGTQRGRSTPDWGCGISMATLEWQSWRAHPPGAAARGSGKTPVCVQAAAHSSPTSWPPHPSRRTQVPMDLVQPSITIPPLSVSDGPVPSCAATPVHTASSNPHQAQGSLPVRLAPGANLGPKSGLLATAKLRLSQAATRTSCRHKPPRAPNCPGSW</sequence>
<accession>A0A4U1EVR2</accession>
<comment type="caution">
    <text evidence="2">The sequence shown here is derived from an EMBL/GenBank/DDBJ whole genome shotgun (WGS) entry which is preliminary data.</text>
</comment>
<evidence type="ECO:0000313" key="2">
    <source>
        <dbReference type="EMBL" id="TKC40814.1"/>
    </source>
</evidence>
<dbReference type="AlphaFoldDB" id="A0A4U1EVR2"/>
<reference evidence="3" key="1">
    <citation type="journal article" date="2019" name="IScience">
        <title>Narwhal Genome Reveals Long-Term Low Genetic Diversity despite Current Large Abundance Size.</title>
        <authorList>
            <person name="Westbury M.V."/>
            <person name="Petersen B."/>
            <person name="Garde E."/>
            <person name="Heide-Jorgensen M.P."/>
            <person name="Lorenzen E.D."/>
        </authorList>
    </citation>
    <scope>NUCLEOTIDE SEQUENCE [LARGE SCALE GENOMIC DNA]</scope>
</reference>
<protein>
    <submittedName>
        <fullName evidence="2">Uncharacterized protein</fullName>
    </submittedName>
</protein>
<organism evidence="2 3">
    <name type="scientific">Monodon monoceros</name>
    <name type="common">Narwhal</name>
    <name type="synonym">Ceratodon monodon</name>
    <dbReference type="NCBI Taxonomy" id="40151"/>
    <lineage>
        <taxon>Eukaryota</taxon>
        <taxon>Metazoa</taxon>
        <taxon>Chordata</taxon>
        <taxon>Craniata</taxon>
        <taxon>Vertebrata</taxon>
        <taxon>Euteleostomi</taxon>
        <taxon>Mammalia</taxon>
        <taxon>Eutheria</taxon>
        <taxon>Laurasiatheria</taxon>
        <taxon>Artiodactyla</taxon>
        <taxon>Whippomorpha</taxon>
        <taxon>Cetacea</taxon>
        <taxon>Odontoceti</taxon>
        <taxon>Monodontidae</taxon>
        <taxon>Monodon</taxon>
    </lineage>
</organism>
<feature type="compositionally biased region" description="Polar residues" evidence="1">
    <location>
        <begin position="10"/>
        <end position="28"/>
    </location>
</feature>
<feature type="region of interest" description="Disordered" evidence="1">
    <location>
        <begin position="158"/>
        <end position="177"/>
    </location>
</feature>
<feature type="non-terminal residue" evidence="2">
    <location>
        <position position="177"/>
    </location>
</feature>